<feature type="domain" description="PASTA" evidence="2">
    <location>
        <begin position="1"/>
        <end position="59"/>
    </location>
</feature>
<feature type="domain" description="PASTA" evidence="2">
    <location>
        <begin position="61"/>
        <end position="133"/>
    </location>
</feature>
<dbReference type="EMBL" id="HG934468">
    <property type="protein sequence ID" value="CDN32080.1"/>
    <property type="molecule type" value="Genomic_DNA"/>
</dbReference>
<keyword evidence="3" id="KW-0808">Transferase</keyword>
<keyword evidence="3" id="KW-0418">Kinase</keyword>
<dbReference type="STRING" id="1433126.BN938_2007"/>
<gene>
    <name evidence="3" type="ORF">BN938_2007</name>
</gene>
<dbReference type="CDD" id="cd06577">
    <property type="entry name" value="PASTA_pknB"/>
    <property type="match status" value="3"/>
</dbReference>
<dbReference type="PROSITE" id="PS51178">
    <property type="entry name" value="PASTA"/>
    <property type="match status" value="2"/>
</dbReference>
<organism evidence="3 4">
    <name type="scientific">Mucinivorans hirudinis</name>
    <dbReference type="NCBI Taxonomy" id="1433126"/>
    <lineage>
        <taxon>Bacteria</taxon>
        <taxon>Pseudomonadati</taxon>
        <taxon>Bacteroidota</taxon>
        <taxon>Bacteroidia</taxon>
        <taxon>Bacteroidales</taxon>
        <taxon>Rikenellaceae</taxon>
        <taxon>Mucinivorans</taxon>
    </lineage>
</organism>
<reference evidence="3 4" key="1">
    <citation type="journal article" date="2015" name="Genome Announc.">
        <title>Complete Genome Sequence of the Novel Leech Symbiont Mucinivorans hirudinis M3T.</title>
        <authorList>
            <person name="Nelson M.C."/>
            <person name="Bomar L."/>
            <person name="Graf J."/>
        </authorList>
    </citation>
    <scope>NUCLEOTIDE SEQUENCE [LARGE SCALE GENOMIC DNA]</scope>
    <source>
        <strain evidence="4">M3</strain>
    </source>
</reference>
<dbReference type="Proteomes" id="UP000027616">
    <property type="component" value="Chromosome I"/>
</dbReference>
<accession>A0A060R932</accession>
<protein>
    <submittedName>
        <fullName evidence="3">Serine/threonine protein kinase</fullName>
    </submittedName>
</protein>
<dbReference type="AlphaFoldDB" id="A0A060R932"/>
<evidence type="ECO:0000313" key="4">
    <source>
        <dbReference type="Proteomes" id="UP000027616"/>
    </source>
</evidence>
<feature type="region of interest" description="Disordered" evidence="1">
    <location>
        <begin position="216"/>
        <end position="241"/>
    </location>
</feature>
<dbReference type="HOGENOM" id="CLU_061566_2_1_10"/>
<keyword evidence="4" id="KW-1185">Reference proteome</keyword>
<dbReference type="InterPro" id="IPR005543">
    <property type="entry name" value="PASTA_dom"/>
</dbReference>
<proteinExistence type="predicted"/>
<name>A0A060R932_9BACT</name>
<sequence length="241" mass="26563">MVGLSIPEARERAQAAKLELIVIDSLYIPRQLPGTIIDQSPKANMGVKSGRKVFLTINASRPKTDVVPYVAGFSLRQAKNKLESKGFEIAELIYSTDVATNNVISQNIRGKNIAQGSNFEAELGTAVTLVVGRESDAPLPMVPKIVGLTLREAKSRLWEVGLNMGEIKYDYELKEDEYDIAKIYSQSPAQESRADYGSRVAVRLSGSIDKVTKASAEADAKARYTKPTEQQEEIEEIEEIE</sequence>
<dbReference type="Gene3D" id="3.30.10.20">
    <property type="match status" value="3"/>
</dbReference>
<keyword evidence="3" id="KW-0723">Serine/threonine-protein kinase</keyword>
<dbReference type="SMART" id="SM00740">
    <property type="entry name" value="PASTA"/>
    <property type="match status" value="3"/>
</dbReference>
<dbReference type="KEGG" id="rbc:BN938_2007"/>
<dbReference type="eggNOG" id="COG2815">
    <property type="taxonomic scope" value="Bacteria"/>
</dbReference>
<evidence type="ECO:0000313" key="3">
    <source>
        <dbReference type="EMBL" id="CDN32080.1"/>
    </source>
</evidence>
<evidence type="ECO:0000259" key="2">
    <source>
        <dbReference type="PROSITE" id="PS51178"/>
    </source>
</evidence>
<dbReference type="Pfam" id="PF03793">
    <property type="entry name" value="PASTA"/>
    <property type="match status" value="3"/>
</dbReference>
<evidence type="ECO:0000256" key="1">
    <source>
        <dbReference type="SAM" id="MobiDB-lite"/>
    </source>
</evidence>
<feature type="compositionally biased region" description="Acidic residues" evidence="1">
    <location>
        <begin position="230"/>
        <end position="241"/>
    </location>
</feature>
<dbReference type="GO" id="GO:0004674">
    <property type="term" value="F:protein serine/threonine kinase activity"/>
    <property type="evidence" value="ECO:0007669"/>
    <property type="project" value="UniProtKB-KW"/>
</dbReference>